<keyword evidence="4" id="KW-1185">Reference proteome</keyword>
<proteinExistence type="predicted"/>
<accession>A0A9X1U2J9</accession>
<dbReference type="Proteomes" id="UP001139461">
    <property type="component" value="Unassembled WGS sequence"/>
</dbReference>
<feature type="compositionally biased region" description="Basic and acidic residues" evidence="1">
    <location>
        <begin position="136"/>
        <end position="148"/>
    </location>
</feature>
<keyword evidence="2" id="KW-0732">Signal</keyword>
<dbReference type="EMBL" id="JAIRBA010000009">
    <property type="protein sequence ID" value="MCG2418638.1"/>
    <property type="molecule type" value="Genomic_DNA"/>
</dbReference>
<feature type="signal peptide" evidence="2">
    <location>
        <begin position="1"/>
        <end position="20"/>
    </location>
</feature>
<sequence>MKRIIMCIAIALIAITTTNAQENKTVKEEATVKRVITKEGSDVKIKEVKKTDTESGTVIVKDNNQTNQEFREAIKKKSDEKVLVNEVNIDQNNEAMIAAKKAKTQAQLEASKREQAELAAERKAKYEAKQAQMQKELAERKAQLESRPKGMSKLKKD</sequence>
<comment type="caution">
    <text evidence="3">The sequence shown here is derived from an EMBL/GenBank/DDBJ whole genome shotgun (WGS) entry which is preliminary data.</text>
</comment>
<evidence type="ECO:0000256" key="1">
    <source>
        <dbReference type="SAM" id="MobiDB-lite"/>
    </source>
</evidence>
<evidence type="ECO:0000313" key="4">
    <source>
        <dbReference type="Proteomes" id="UP001139461"/>
    </source>
</evidence>
<reference evidence="3" key="1">
    <citation type="submission" date="2021-09" db="EMBL/GenBank/DDBJ databases">
        <title>Genome of Aequorivita sp. strain F47161.</title>
        <authorList>
            <person name="Wang Y."/>
        </authorList>
    </citation>
    <scope>NUCLEOTIDE SEQUENCE</scope>
    <source>
        <strain evidence="3">F47161</strain>
    </source>
</reference>
<dbReference type="AlphaFoldDB" id="A0A9X1U2J9"/>
<feature type="chain" id="PRO_5040740638" evidence="2">
    <location>
        <begin position="21"/>
        <end position="157"/>
    </location>
</feature>
<feature type="region of interest" description="Disordered" evidence="1">
    <location>
        <begin position="121"/>
        <end position="157"/>
    </location>
</feature>
<name>A0A9X1U2J9_9FLAO</name>
<gene>
    <name evidence="3" type="ORF">K8089_06350</name>
</gene>
<dbReference type="RefSeq" id="WP_237602447.1">
    <property type="nucleotide sequence ID" value="NZ_JAIRBA010000009.1"/>
</dbReference>
<evidence type="ECO:0000256" key="2">
    <source>
        <dbReference type="SAM" id="SignalP"/>
    </source>
</evidence>
<evidence type="ECO:0000313" key="3">
    <source>
        <dbReference type="EMBL" id="MCG2418638.1"/>
    </source>
</evidence>
<protein>
    <submittedName>
        <fullName evidence="3">Uncharacterized protein</fullName>
    </submittedName>
</protein>
<organism evidence="3 4">
    <name type="scientific">Aequorivita vitellina</name>
    <dbReference type="NCBI Taxonomy" id="2874475"/>
    <lineage>
        <taxon>Bacteria</taxon>
        <taxon>Pseudomonadati</taxon>
        <taxon>Bacteroidota</taxon>
        <taxon>Flavobacteriia</taxon>
        <taxon>Flavobacteriales</taxon>
        <taxon>Flavobacteriaceae</taxon>
        <taxon>Aequorivita</taxon>
    </lineage>
</organism>